<dbReference type="EMBL" id="CP107716">
    <property type="protein sequence ID" value="UYQ71694.1"/>
    <property type="molecule type" value="Genomic_DNA"/>
</dbReference>
<accession>A0ABY6IQG6</accession>
<evidence type="ECO:0000259" key="5">
    <source>
        <dbReference type="PROSITE" id="PS50931"/>
    </source>
</evidence>
<dbReference type="Gene3D" id="3.40.190.290">
    <property type="match status" value="1"/>
</dbReference>
<evidence type="ECO:0000313" key="6">
    <source>
        <dbReference type="EMBL" id="UYQ71694.1"/>
    </source>
</evidence>
<reference evidence="6" key="1">
    <citation type="submission" date="2022-10" db="EMBL/GenBank/DDBJ databases">
        <title>YIM 151497 complete genome.</title>
        <authorList>
            <person name="Chen X."/>
        </authorList>
    </citation>
    <scope>NUCLEOTIDE SEQUENCE</scope>
    <source>
        <strain evidence="6">YIM 151497</strain>
    </source>
</reference>
<evidence type="ECO:0000313" key="7">
    <source>
        <dbReference type="Proteomes" id="UP001163882"/>
    </source>
</evidence>
<dbReference type="SUPFAM" id="SSF53850">
    <property type="entry name" value="Periplasmic binding protein-like II"/>
    <property type="match status" value="1"/>
</dbReference>
<dbReference type="RefSeq" id="WP_264225344.1">
    <property type="nucleotide sequence ID" value="NZ_CP107716.1"/>
</dbReference>
<protein>
    <submittedName>
        <fullName evidence="6">LysR family transcriptional regulator</fullName>
    </submittedName>
</protein>
<keyword evidence="4" id="KW-0804">Transcription</keyword>
<dbReference type="InterPro" id="IPR058163">
    <property type="entry name" value="LysR-type_TF_proteobact-type"/>
</dbReference>
<gene>
    <name evidence="6" type="ORF">OF122_16880</name>
</gene>
<keyword evidence="3" id="KW-0238">DNA-binding</keyword>
<name>A0ABY6IQG6_9HYPH</name>
<evidence type="ECO:0000256" key="1">
    <source>
        <dbReference type="ARBA" id="ARBA00009437"/>
    </source>
</evidence>
<dbReference type="Pfam" id="PF03466">
    <property type="entry name" value="LysR_substrate"/>
    <property type="match status" value="1"/>
</dbReference>
<keyword evidence="2" id="KW-0805">Transcription regulation</keyword>
<proteinExistence type="inferred from homology"/>
<dbReference type="PROSITE" id="PS50931">
    <property type="entry name" value="HTH_LYSR"/>
    <property type="match status" value="1"/>
</dbReference>
<dbReference type="InterPro" id="IPR000847">
    <property type="entry name" value="LysR_HTH_N"/>
</dbReference>
<evidence type="ECO:0000256" key="3">
    <source>
        <dbReference type="ARBA" id="ARBA00023125"/>
    </source>
</evidence>
<dbReference type="Pfam" id="PF00126">
    <property type="entry name" value="HTH_1"/>
    <property type="match status" value="1"/>
</dbReference>
<dbReference type="InterPro" id="IPR036390">
    <property type="entry name" value="WH_DNA-bd_sf"/>
</dbReference>
<organism evidence="6 7">
    <name type="scientific">Pelagibacterium flavum</name>
    <dbReference type="NCBI Taxonomy" id="2984530"/>
    <lineage>
        <taxon>Bacteria</taxon>
        <taxon>Pseudomonadati</taxon>
        <taxon>Pseudomonadota</taxon>
        <taxon>Alphaproteobacteria</taxon>
        <taxon>Hyphomicrobiales</taxon>
        <taxon>Devosiaceae</taxon>
        <taxon>Pelagibacterium</taxon>
    </lineage>
</organism>
<keyword evidence="7" id="KW-1185">Reference proteome</keyword>
<dbReference type="SUPFAM" id="SSF46785">
    <property type="entry name" value="Winged helix' DNA-binding domain"/>
    <property type="match status" value="1"/>
</dbReference>
<evidence type="ECO:0000256" key="4">
    <source>
        <dbReference type="ARBA" id="ARBA00023163"/>
    </source>
</evidence>
<comment type="similarity">
    <text evidence="1">Belongs to the LysR transcriptional regulatory family.</text>
</comment>
<dbReference type="Proteomes" id="UP001163882">
    <property type="component" value="Chromosome"/>
</dbReference>
<dbReference type="Gene3D" id="1.10.10.10">
    <property type="entry name" value="Winged helix-like DNA-binding domain superfamily/Winged helix DNA-binding domain"/>
    <property type="match status" value="1"/>
</dbReference>
<dbReference type="PANTHER" id="PTHR30537:SF3">
    <property type="entry name" value="TRANSCRIPTIONAL REGULATORY PROTEIN"/>
    <property type="match status" value="1"/>
</dbReference>
<dbReference type="InterPro" id="IPR005119">
    <property type="entry name" value="LysR_subst-bd"/>
</dbReference>
<dbReference type="PANTHER" id="PTHR30537">
    <property type="entry name" value="HTH-TYPE TRANSCRIPTIONAL REGULATOR"/>
    <property type="match status" value="1"/>
</dbReference>
<evidence type="ECO:0000256" key="2">
    <source>
        <dbReference type="ARBA" id="ARBA00023015"/>
    </source>
</evidence>
<dbReference type="InterPro" id="IPR036388">
    <property type="entry name" value="WH-like_DNA-bd_sf"/>
</dbReference>
<feature type="domain" description="HTH lysR-type" evidence="5">
    <location>
        <begin position="1"/>
        <end position="58"/>
    </location>
</feature>
<sequence length="298" mass="32614">MNWDDIRVFLAIAREGQILAAARGLGVNHATVARRLTALEVAMGARLFVRRTNGCDLTAEGEALLERAELMETAALNAQTVIGGTDAAISGTVRIGAPDGFGVGFLAPRLGQLRARHPGLTIELVPVPRSFSLSRREADIAITVARPTEGRLVCRKLVDYRLGLYASSDYVKQRGLPKTVADLKDHSLVGYVEDLIFTPSLDYARDIWKGWRSDIEVSSALGQTEAVRGGAGIGILHDFLAQRHGELVPVLPQLGLVRNYWTVMHEDVRAIRRVSVVADFIAEIVSLARKDFSRIERP</sequence>